<evidence type="ECO:0000256" key="3">
    <source>
        <dbReference type="SAM" id="MobiDB-lite"/>
    </source>
</evidence>
<gene>
    <name evidence="4" type="ORF">HJC23_002151</name>
</gene>
<feature type="region of interest" description="Disordered" evidence="3">
    <location>
        <begin position="558"/>
        <end position="589"/>
    </location>
</feature>
<organism evidence="4 5">
    <name type="scientific">Cyclotella cryptica</name>
    <dbReference type="NCBI Taxonomy" id="29204"/>
    <lineage>
        <taxon>Eukaryota</taxon>
        <taxon>Sar</taxon>
        <taxon>Stramenopiles</taxon>
        <taxon>Ochrophyta</taxon>
        <taxon>Bacillariophyta</taxon>
        <taxon>Coscinodiscophyceae</taxon>
        <taxon>Thalassiosirophycidae</taxon>
        <taxon>Stephanodiscales</taxon>
        <taxon>Stephanodiscaceae</taxon>
        <taxon>Cyclotella</taxon>
    </lineage>
</organism>
<dbReference type="InterPro" id="IPR033379">
    <property type="entry name" value="Acid_Pase_AS"/>
</dbReference>
<dbReference type="InterPro" id="IPR050645">
    <property type="entry name" value="Histidine_acid_phosphatase"/>
</dbReference>
<comment type="caution">
    <text evidence="4">The sequence shown here is derived from an EMBL/GenBank/DDBJ whole genome shotgun (WGS) entry which is preliminary data.</text>
</comment>
<accession>A0ABD3Q6S1</accession>
<comment type="similarity">
    <text evidence="1">Belongs to the histidine acid phosphatase family.</text>
</comment>
<evidence type="ECO:0000256" key="2">
    <source>
        <dbReference type="ARBA" id="ARBA00022801"/>
    </source>
</evidence>
<dbReference type="CDD" id="cd07061">
    <property type="entry name" value="HP_HAP_like"/>
    <property type="match status" value="1"/>
</dbReference>
<dbReference type="Pfam" id="PF00328">
    <property type="entry name" value="His_Phos_2"/>
    <property type="match status" value="1"/>
</dbReference>
<keyword evidence="5" id="KW-1185">Reference proteome</keyword>
<evidence type="ECO:0000313" key="4">
    <source>
        <dbReference type="EMBL" id="KAL3795880.1"/>
    </source>
</evidence>
<evidence type="ECO:0000313" key="5">
    <source>
        <dbReference type="Proteomes" id="UP001516023"/>
    </source>
</evidence>
<reference evidence="4 5" key="1">
    <citation type="journal article" date="2020" name="G3 (Bethesda)">
        <title>Improved Reference Genome for Cyclotella cryptica CCMP332, a Model for Cell Wall Morphogenesis, Salinity Adaptation, and Lipid Production in Diatoms (Bacillariophyta).</title>
        <authorList>
            <person name="Roberts W.R."/>
            <person name="Downey K.M."/>
            <person name="Ruck E.C."/>
            <person name="Traller J.C."/>
            <person name="Alverson A.J."/>
        </authorList>
    </citation>
    <scope>NUCLEOTIDE SEQUENCE [LARGE SCALE GENOMIC DNA]</scope>
    <source>
        <strain evidence="4 5">CCMP332</strain>
    </source>
</reference>
<dbReference type="AlphaFoldDB" id="A0ABD3Q6S1"/>
<dbReference type="PROSITE" id="PS00778">
    <property type="entry name" value="HIS_ACID_PHOSPHAT_2"/>
    <property type="match status" value="1"/>
</dbReference>
<dbReference type="EMBL" id="JABMIG020000067">
    <property type="protein sequence ID" value="KAL3795880.1"/>
    <property type="molecule type" value="Genomic_DNA"/>
</dbReference>
<feature type="compositionally biased region" description="Acidic residues" evidence="3">
    <location>
        <begin position="571"/>
        <end position="580"/>
    </location>
</feature>
<dbReference type="SUPFAM" id="SSF53254">
    <property type="entry name" value="Phosphoglycerate mutase-like"/>
    <property type="match status" value="1"/>
</dbReference>
<proteinExistence type="inferred from homology"/>
<dbReference type="PANTHER" id="PTHR11567:SF110">
    <property type="entry name" value="2-PHOSPHOXYLOSE PHOSPHATASE 1"/>
    <property type="match status" value="1"/>
</dbReference>
<sequence>MNSIMSRVLSFRRYSVPSLLVSILHLVLFANGAIGQYNESKEYSRYGKYPPYCSTPQQMENRAIPPLQYETSNSTESAITPRLVHVTALIRHGARTPWAGAPTYKCWNGYWENPQTGIWNCDLKTYISPPSTGKERVVNGDGGILEEEPDFLFEKRYDALMYQNGNSTGNELNGTCQLGQLLMRGYDQEMQNGLHLRHAYFYDGNNTSENHGAANPSMRLWDMASTNNYGTGKSGAIIGDPSKKIYQEPNLRYRADDEQRTLMSGQILLRGLFGPEILAADDDESTIIRLHTGDYKKDVLVINKNICPRVAELEAEAYDSEEFKRWNETSVEVQIIRKFAQSKMGLDVIPGGILDCLMTTMCTDRPLPELLDDYDGSLGPTSWNVDGPEGIAIVSEKDFTNIFERLVNYAVKQETFPYKYNDAALAKLGMGPLWKEIMSNILPIVDFTTNYTFGREPAPKLALFSGHDTTLMPILATLGQDVWSGSEWAPYASMVLIEVYEMLNSSKNSEFPSGYAFRLIYNGEVLTSRMERCSSELCDSQVLVSLVMQFAMFEERDCTSSNPASDASVESFDESEEDSTEEPKQSNSRVNPRQKWLLLGVSLLSATIGSIITRITMRRHYQSAYRHASDSERELNMAEASIEPNYARNSRTMNSSTLPGYAEESDEDRII</sequence>
<keyword evidence="2" id="KW-0378">Hydrolase</keyword>
<name>A0ABD3Q6S1_9STRA</name>
<dbReference type="InterPro" id="IPR000560">
    <property type="entry name" value="His_Pase_clade-2"/>
</dbReference>
<feature type="compositionally biased region" description="Polar residues" evidence="3">
    <location>
        <begin position="647"/>
        <end position="658"/>
    </location>
</feature>
<dbReference type="PANTHER" id="PTHR11567">
    <property type="entry name" value="ACID PHOSPHATASE-RELATED"/>
    <property type="match status" value="1"/>
</dbReference>
<dbReference type="InterPro" id="IPR029033">
    <property type="entry name" value="His_PPase_superfam"/>
</dbReference>
<dbReference type="PROSITE" id="PS00616">
    <property type="entry name" value="HIS_ACID_PHOSPHAT_1"/>
    <property type="match status" value="1"/>
</dbReference>
<dbReference type="Proteomes" id="UP001516023">
    <property type="component" value="Unassembled WGS sequence"/>
</dbReference>
<protein>
    <submittedName>
        <fullName evidence="4">Uncharacterized protein</fullName>
    </submittedName>
</protein>
<dbReference type="GO" id="GO:0016787">
    <property type="term" value="F:hydrolase activity"/>
    <property type="evidence" value="ECO:0007669"/>
    <property type="project" value="UniProtKB-KW"/>
</dbReference>
<feature type="region of interest" description="Disordered" evidence="3">
    <location>
        <begin position="642"/>
        <end position="671"/>
    </location>
</feature>
<dbReference type="Gene3D" id="3.40.50.1240">
    <property type="entry name" value="Phosphoglycerate mutase-like"/>
    <property type="match status" value="1"/>
</dbReference>
<evidence type="ECO:0000256" key="1">
    <source>
        <dbReference type="ARBA" id="ARBA00005375"/>
    </source>
</evidence>